<protein>
    <submittedName>
        <fullName evidence="2">Uncharacterized protein</fullName>
    </submittedName>
</protein>
<accession>A0A9D3UKF8</accession>
<keyword evidence="3" id="KW-1185">Reference proteome</keyword>
<comment type="caution">
    <text evidence="2">The sequence shown here is derived from an EMBL/GenBank/DDBJ whole genome shotgun (WGS) entry which is preliminary data.</text>
</comment>
<sequence length="96" mass="11107">MGKSSGRKSRSFSAMEMDVAGQLMQLCQYYISSSTAEQRRQTNPVPGCLNKDHPPPLMEELEEEEEEHLQPKKRRFKSIDFIYSSTKPLILKKMKV</sequence>
<proteinExistence type="predicted"/>
<dbReference type="EMBL" id="JAIQCV010000011">
    <property type="protein sequence ID" value="KAH1047005.1"/>
    <property type="molecule type" value="Genomic_DNA"/>
</dbReference>
<feature type="region of interest" description="Disordered" evidence="1">
    <location>
        <begin position="35"/>
        <end position="71"/>
    </location>
</feature>
<evidence type="ECO:0000313" key="3">
    <source>
        <dbReference type="Proteomes" id="UP000828251"/>
    </source>
</evidence>
<gene>
    <name evidence="2" type="ORF">J1N35_037789</name>
</gene>
<reference evidence="2 3" key="1">
    <citation type="journal article" date="2021" name="Plant Biotechnol. J.">
        <title>Multi-omics assisted identification of the key and species-specific regulatory components of drought-tolerant mechanisms in Gossypium stocksii.</title>
        <authorList>
            <person name="Yu D."/>
            <person name="Ke L."/>
            <person name="Zhang D."/>
            <person name="Wu Y."/>
            <person name="Sun Y."/>
            <person name="Mei J."/>
            <person name="Sun J."/>
            <person name="Sun Y."/>
        </authorList>
    </citation>
    <scope>NUCLEOTIDE SEQUENCE [LARGE SCALE GENOMIC DNA]</scope>
    <source>
        <strain evidence="3">cv. E1</strain>
        <tissue evidence="2">Leaf</tissue>
    </source>
</reference>
<evidence type="ECO:0000313" key="2">
    <source>
        <dbReference type="EMBL" id="KAH1047005.1"/>
    </source>
</evidence>
<evidence type="ECO:0000256" key="1">
    <source>
        <dbReference type="SAM" id="MobiDB-lite"/>
    </source>
</evidence>
<feature type="compositionally biased region" description="Polar residues" evidence="1">
    <location>
        <begin position="35"/>
        <end position="44"/>
    </location>
</feature>
<dbReference type="AlphaFoldDB" id="A0A9D3UKF8"/>
<name>A0A9D3UKF8_9ROSI</name>
<dbReference type="Proteomes" id="UP000828251">
    <property type="component" value="Unassembled WGS sequence"/>
</dbReference>
<organism evidence="2 3">
    <name type="scientific">Gossypium stocksii</name>
    <dbReference type="NCBI Taxonomy" id="47602"/>
    <lineage>
        <taxon>Eukaryota</taxon>
        <taxon>Viridiplantae</taxon>
        <taxon>Streptophyta</taxon>
        <taxon>Embryophyta</taxon>
        <taxon>Tracheophyta</taxon>
        <taxon>Spermatophyta</taxon>
        <taxon>Magnoliopsida</taxon>
        <taxon>eudicotyledons</taxon>
        <taxon>Gunneridae</taxon>
        <taxon>Pentapetalae</taxon>
        <taxon>rosids</taxon>
        <taxon>malvids</taxon>
        <taxon>Malvales</taxon>
        <taxon>Malvaceae</taxon>
        <taxon>Malvoideae</taxon>
        <taxon>Gossypium</taxon>
    </lineage>
</organism>
<dbReference type="OrthoDB" id="1739516at2759"/>